<organism evidence="2 3">
    <name type="scientific">Aureobasidium pullulans</name>
    <name type="common">Black yeast</name>
    <name type="synonym">Pullularia pullulans</name>
    <dbReference type="NCBI Taxonomy" id="5580"/>
    <lineage>
        <taxon>Eukaryota</taxon>
        <taxon>Fungi</taxon>
        <taxon>Dikarya</taxon>
        <taxon>Ascomycota</taxon>
        <taxon>Pezizomycotina</taxon>
        <taxon>Dothideomycetes</taxon>
        <taxon>Dothideomycetidae</taxon>
        <taxon>Dothideales</taxon>
        <taxon>Saccotheciaceae</taxon>
        <taxon>Aureobasidium</taxon>
    </lineage>
</organism>
<dbReference type="EMBL" id="QZBD01000134">
    <property type="protein sequence ID" value="THY27073.1"/>
    <property type="molecule type" value="Genomic_DNA"/>
</dbReference>
<sequence length="523" mass="57305">MRLTVRLSSTHMIAVANTNSRLLRLSPVHSLPYLPSSPTHCNHQYPTASHASTNMRRTPQRPRSGEGVVATPRTLEPPTKKIFNCISDDSALLAGAKKSTRDGIRKWIANGQIRLFVPLYTQELTIAALGQATRLKDGNGRISSDAEDALVWLDDATSTYPHLVTLQGGFEKFETWAEVEKFALPKTLFSEGDVEDEEVDRLSDDLAKNTESKLAVRDATLSMSSAETDGSRSATPSSVHTARSSVSAEPPKECPPKNRGRTHTPKSSTKKNKSESESSSGVPSHLRPLFNYILWRIHQELDPVAALESFIFLTDDPTKTKLAQRFGIRTKSLADIRFVVAREEREFKNRQVVQRKEIESNAILARPDGRAATTNVAATPVKEEDTVRPELLPVDERPAPVSDDEEDEVLLKRPPKAPAAMLAQHKSPKPGNKVMDPNQFSRGAQTPTRGNGNARGGSFRGNTPRGRGAAPFAPGPSSRNVTPAKLDLTPTTNGNGPIDPNSFTRPSANTNKFRGGRRLWVPT</sequence>
<evidence type="ECO:0000313" key="2">
    <source>
        <dbReference type="EMBL" id="THY27073.1"/>
    </source>
</evidence>
<feature type="region of interest" description="Disordered" evidence="1">
    <location>
        <begin position="46"/>
        <end position="73"/>
    </location>
</feature>
<feature type="compositionally biased region" description="Basic residues" evidence="1">
    <location>
        <begin position="258"/>
        <end position="271"/>
    </location>
</feature>
<accession>A0A4V4JVW3</accession>
<evidence type="ECO:0000313" key="3">
    <source>
        <dbReference type="Proteomes" id="UP000306584"/>
    </source>
</evidence>
<evidence type="ECO:0000256" key="1">
    <source>
        <dbReference type="SAM" id="MobiDB-lite"/>
    </source>
</evidence>
<feature type="compositionally biased region" description="Basic and acidic residues" evidence="1">
    <location>
        <begin position="381"/>
        <end position="398"/>
    </location>
</feature>
<gene>
    <name evidence="2" type="ORF">D6D01_04229</name>
</gene>
<comment type="caution">
    <text evidence="2">The sequence shown here is derived from an EMBL/GenBank/DDBJ whole genome shotgun (WGS) entry which is preliminary data.</text>
</comment>
<name>A0A4V4JVW3_AURPU</name>
<feature type="region of interest" description="Disordered" evidence="1">
    <location>
        <begin position="218"/>
        <end position="283"/>
    </location>
</feature>
<feature type="compositionally biased region" description="Polar residues" evidence="1">
    <location>
        <begin position="438"/>
        <end position="451"/>
    </location>
</feature>
<feature type="region of interest" description="Disordered" evidence="1">
    <location>
        <begin position="369"/>
        <end position="523"/>
    </location>
</feature>
<proteinExistence type="predicted"/>
<dbReference type="Proteomes" id="UP000306584">
    <property type="component" value="Unassembled WGS sequence"/>
</dbReference>
<feature type="compositionally biased region" description="Polar residues" evidence="1">
    <location>
        <begin position="221"/>
        <end position="247"/>
    </location>
</feature>
<feature type="compositionally biased region" description="Polar residues" evidence="1">
    <location>
        <begin position="46"/>
        <end position="57"/>
    </location>
</feature>
<protein>
    <submittedName>
        <fullName evidence="2">Uncharacterized protein</fullName>
    </submittedName>
</protein>
<dbReference type="AlphaFoldDB" id="A0A4V4JVW3"/>
<reference evidence="2 3" key="1">
    <citation type="submission" date="2018-10" db="EMBL/GenBank/DDBJ databases">
        <title>Fifty Aureobasidium pullulans genomes reveal a recombining polyextremotolerant generalist.</title>
        <authorList>
            <person name="Gostincar C."/>
            <person name="Turk M."/>
            <person name="Zajc J."/>
            <person name="Gunde-Cimerman N."/>
        </authorList>
    </citation>
    <scope>NUCLEOTIDE SEQUENCE [LARGE SCALE GENOMIC DNA]</scope>
    <source>
        <strain evidence="2 3">EXF-6604</strain>
    </source>
</reference>
<feature type="compositionally biased region" description="Polar residues" evidence="1">
    <location>
        <begin position="489"/>
        <end position="512"/>
    </location>
</feature>